<comment type="similarity">
    <text evidence="6">Belongs to the methyl-accepting chemotaxis (MCP) protein family.</text>
</comment>
<organism evidence="10 11">
    <name type="scientific">Vogesella aquatica</name>
    <dbReference type="NCBI Taxonomy" id="2984206"/>
    <lineage>
        <taxon>Bacteria</taxon>
        <taxon>Pseudomonadati</taxon>
        <taxon>Pseudomonadota</taxon>
        <taxon>Betaproteobacteria</taxon>
        <taxon>Neisseriales</taxon>
        <taxon>Chromobacteriaceae</taxon>
        <taxon>Vogesella</taxon>
    </lineage>
</organism>
<evidence type="ECO:0000256" key="5">
    <source>
        <dbReference type="ARBA" id="ARBA00023224"/>
    </source>
</evidence>
<evidence type="ECO:0000256" key="4">
    <source>
        <dbReference type="ARBA" id="ARBA00023136"/>
    </source>
</evidence>
<evidence type="ECO:0000313" key="11">
    <source>
        <dbReference type="Proteomes" id="UP001219956"/>
    </source>
</evidence>
<evidence type="ECO:0000259" key="9">
    <source>
        <dbReference type="PROSITE" id="PS50885"/>
    </source>
</evidence>
<dbReference type="InterPro" id="IPR003660">
    <property type="entry name" value="HAMP_dom"/>
</dbReference>
<dbReference type="SMART" id="SM00304">
    <property type="entry name" value="HAMP"/>
    <property type="match status" value="1"/>
</dbReference>
<sequence>MSIKARVFWLAGSLLLLMLLLCGSMVLMLQKSNSAFASTYQDRVIPLKQLKVVADMFAVNVVDTIHKTNAGTLSAAEAASAITTAEAEFNKQWTAYTATQLTAEEAALVESAKGKINNALGVARQARALMQNGQKEALQTLASSQLYPAVDPLSTDISKLIDLQLAEAEKNYLSSEQNLHTSLLFASAALLASLAIGSIMAWRLASRLNSSVRELADTCQAITQKHDLSLRIPVRGKDELAVIAGQLNSLLDNMGTIIQDVRHSSDNINQMARQIGQTSDTISTSSRQQSEATSSIASTVEQFAVSITHIADSAEVAQQRASQAGQASSDSSRVIDATLQEITAIGTAIRHSEQQVAALTRQSHTIVSVLDVIRDVADQTNLLALNAAIEAARAGDLGRGFAVVADEVRKLAERSAQSTVQIDQMVREITQSAQAANLAMQQSVSRVSKGEALTTEMQDAIVRIQHTIHEVSQSASEIADALAEQRTASNDMARRVEQIAQLSENNANSAVNLDGYAGQLEDKADHLENKVKNFTV</sequence>
<evidence type="ECO:0000313" key="10">
    <source>
        <dbReference type="EMBL" id="MDC7717821.1"/>
    </source>
</evidence>
<keyword evidence="4" id="KW-0472">Membrane</keyword>
<keyword evidence="11" id="KW-1185">Reference proteome</keyword>
<dbReference type="InterPro" id="IPR004089">
    <property type="entry name" value="MCPsignal_dom"/>
</dbReference>
<evidence type="ECO:0000259" key="8">
    <source>
        <dbReference type="PROSITE" id="PS50111"/>
    </source>
</evidence>
<gene>
    <name evidence="10" type="ORF">PQU95_11425</name>
</gene>
<keyword evidence="2" id="KW-0812">Transmembrane</keyword>
<feature type="domain" description="HAMP" evidence="9">
    <location>
        <begin position="206"/>
        <end position="259"/>
    </location>
</feature>
<keyword evidence="5 7" id="KW-0807">Transducer</keyword>
<evidence type="ECO:0000256" key="3">
    <source>
        <dbReference type="ARBA" id="ARBA00022989"/>
    </source>
</evidence>
<dbReference type="PANTHER" id="PTHR32089">
    <property type="entry name" value="METHYL-ACCEPTING CHEMOTAXIS PROTEIN MCPB"/>
    <property type="match status" value="1"/>
</dbReference>
<dbReference type="RefSeq" id="WP_272752130.1">
    <property type="nucleotide sequence ID" value="NZ_JAQQLF010000013.1"/>
</dbReference>
<dbReference type="InterPro" id="IPR004090">
    <property type="entry name" value="Chemotax_Me-accpt_rcpt"/>
</dbReference>
<keyword evidence="3" id="KW-1133">Transmembrane helix</keyword>
<dbReference type="EMBL" id="JAQQLF010000013">
    <property type="protein sequence ID" value="MDC7717821.1"/>
    <property type="molecule type" value="Genomic_DNA"/>
</dbReference>
<dbReference type="PROSITE" id="PS50885">
    <property type="entry name" value="HAMP"/>
    <property type="match status" value="1"/>
</dbReference>
<evidence type="ECO:0000256" key="2">
    <source>
        <dbReference type="ARBA" id="ARBA00022692"/>
    </source>
</evidence>
<dbReference type="PROSITE" id="PS50111">
    <property type="entry name" value="CHEMOTAXIS_TRANSDUC_2"/>
    <property type="match status" value="1"/>
</dbReference>
<evidence type="ECO:0000256" key="7">
    <source>
        <dbReference type="PROSITE-ProRule" id="PRU00284"/>
    </source>
</evidence>
<dbReference type="CDD" id="cd06225">
    <property type="entry name" value="HAMP"/>
    <property type="match status" value="1"/>
</dbReference>
<evidence type="ECO:0000256" key="1">
    <source>
        <dbReference type="ARBA" id="ARBA00004141"/>
    </source>
</evidence>
<dbReference type="InterPro" id="IPR024478">
    <property type="entry name" value="HlyB_4HB_MCP"/>
</dbReference>
<proteinExistence type="inferred from homology"/>
<protein>
    <submittedName>
        <fullName evidence="10">Methyl-accepting chemotaxis protein</fullName>
    </submittedName>
</protein>
<feature type="domain" description="Methyl-accepting transducer" evidence="8">
    <location>
        <begin position="264"/>
        <end position="500"/>
    </location>
</feature>
<dbReference type="Pfam" id="PF00015">
    <property type="entry name" value="MCPsignal"/>
    <property type="match status" value="1"/>
</dbReference>
<dbReference type="PANTHER" id="PTHR32089:SF119">
    <property type="entry name" value="METHYL-ACCEPTING CHEMOTAXIS PROTEIN CTPL"/>
    <property type="match status" value="1"/>
</dbReference>
<dbReference type="SMART" id="SM00283">
    <property type="entry name" value="MA"/>
    <property type="match status" value="1"/>
</dbReference>
<accession>A0ABT5IZ13</accession>
<name>A0ABT5IZ13_9NEIS</name>
<dbReference type="Pfam" id="PF00672">
    <property type="entry name" value="HAMP"/>
    <property type="match status" value="1"/>
</dbReference>
<comment type="caution">
    <text evidence="10">The sequence shown here is derived from an EMBL/GenBank/DDBJ whole genome shotgun (WGS) entry which is preliminary data.</text>
</comment>
<dbReference type="Gene3D" id="1.10.287.950">
    <property type="entry name" value="Methyl-accepting chemotaxis protein"/>
    <property type="match status" value="1"/>
</dbReference>
<reference evidence="10 11" key="1">
    <citation type="submission" date="2023-01" db="EMBL/GenBank/DDBJ databases">
        <title>Novel species of the genus Vogesella isolated from rivers.</title>
        <authorList>
            <person name="Lu H."/>
        </authorList>
    </citation>
    <scope>NUCLEOTIDE SEQUENCE [LARGE SCALE GENOMIC DNA]</scope>
    <source>
        <strain evidence="10 11">DC21W</strain>
    </source>
</reference>
<comment type="subcellular location">
    <subcellularLocation>
        <location evidence="1">Membrane</location>
        <topology evidence="1">Multi-pass membrane protein</topology>
    </subcellularLocation>
</comment>
<dbReference type="SUPFAM" id="SSF58104">
    <property type="entry name" value="Methyl-accepting chemotaxis protein (MCP) signaling domain"/>
    <property type="match status" value="1"/>
</dbReference>
<dbReference type="PRINTS" id="PR00260">
    <property type="entry name" value="CHEMTRNSDUCR"/>
</dbReference>
<dbReference type="Proteomes" id="UP001219956">
    <property type="component" value="Unassembled WGS sequence"/>
</dbReference>
<dbReference type="Pfam" id="PF12729">
    <property type="entry name" value="4HB_MCP_1"/>
    <property type="match status" value="1"/>
</dbReference>
<evidence type="ECO:0000256" key="6">
    <source>
        <dbReference type="ARBA" id="ARBA00029447"/>
    </source>
</evidence>